<proteinExistence type="predicted"/>
<sequence>MKHFLKSTLVAASLAITTGATWAEEFTMNAVSMTPRQASISAGFAMFIEEINNEFKGEFQIKWRGGPEVMPPFKQAEAVRNGAIDMAFTSPSYYSGLVPSSTSMNLSFKRYDEINQTGYYERMTEIHAEKDLVFLGEVPATDLSFLLYLNAPITSLDDLKGKRVRVFPTLAPLVEALGAEPLILPIGEIYTAMERGTIDGFAMGPLVRGEQYKGVVSTVVYPGVYRAGFPILVNQDAWNEMPQELRDRITAYVRGNLSSRIDAIWAEKVVKAAEGMAAEGFSKFELSSEDAVSLRELALDAAWAGVAEAAGEEQASELRSMLVD</sequence>
<dbReference type="PANTHER" id="PTHR33376">
    <property type="match status" value="1"/>
</dbReference>
<gene>
    <name evidence="5" type="ORF">SAMN05216236_1574</name>
</gene>
<keyword evidence="2 4" id="KW-0732">Signal</keyword>
<dbReference type="SUPFAM" id="SSF53850">
    <property type="entry name" value="Periplasmic binding protein-like II"/>
    <property type="match status" value="1"/>
</dbReference>
<evidence type="ECO:0000256" key="4">
    <source>
        <dbReference type="SAM" id="SignalP"/>
    </source>
</evidence>
<feature type="chain" id="PRO_5010176775" evidence="4">
    <location>
        <begin position="24"/>
        <end position="324"/>
    </location>
</feature>
<reference evidence="5 6" key="1">
    <citation type="submission" date="2016-10" db="EMBL/GenBank/DDBJ databases">
        <authorList>
            <person name="de Groot N.N."/>
        </authorList>
    </citation>
    <scope>NUCLEOTIDE SEQUENCE [LARGE SCALE GENOMIC DNA]</scope>
    <source>
        <strain evidence="5 6">CGMCC 1.10959</strain>
    </source>
</reference>
<dbReference type="AlphaFoldDB" id="A0A1I7EAY7"/>
<keyword evidence="6" id="KW-1185">Reference proteome</keyword>
<accession>A0A1I7EAY7</accession>
<dbReference type="GO" id="GO:0055085">
    <property type="term" value="P:transmembrane transport"/>
    <property type="evidence" value="ECO:0007669"/>
    <property type="project" value="InterPro"/>
</dbReference>
<keyword evidence="3" id="KW-0574">Periplasm</keyword>
<dbReference type="InterPro" id="IPR038404">
    <property type="entry name" value="TRAP_DctP_sf"/>
</dbReference>
<dbReference type="Pfam" id="PF03480">
    <property type="entry name" value="DctP"/>
    <property type="match status" value="1"/>
</dbReference>
<organism evidence="5 6">
    <name type="scientific">Sedimentitalea nanhaiensis</name>
    <dbReference type="NCBI Taxonomy" id="999627"/>
    <lineage>
        <taxon>Bacteria</taxon>
        <taxon>Pseudomonadati</taxon>
        <taxon>Pseudomonadota</taxon>
        <taxon>Alphaproteobacteria</taxon>
        <taxon>Rhodobacterales</taxon>
        <taxon>Paracoccaceae</taxon>
        <taxon>Sedimentitalea</taxon>
    </lineage>
</organism>
<name>A0A1I7EAY7_9RHOB</name>
<dbReference type="STRING" id="999627.SAMN05216236_1574"/>
<dbReference type="RefSeq" id="WP_161631369.1">
    <property type="nucleotide sequence ID" value="NZ_FPAW01000057.1"/>
</dbReference>
<dbReference type="Gene3D" id="3.40.190.170">
    <property type="entry name" value="Bacterial extracellular solute-binding protein, family 7"/>
    <property type="match status" value="1"/>
</dbReference>
<evidence type="ECO:0000256" key="3">
    <source>
        <dbReference type="ARBA" id="ARBA00022764"/>
    </source>
</evidence>
<dbReference type="PANTHER" id="PTHR33376:SF5">
    <property type="entry name" value="EXTRACYTOPLASMIC SOLUTE RECEPTOR PROTEIN"/>
    <property type="match status" value="1"/>
</dbReference>
<evidence type="ECO:0000313" key="5">
    <source>
        <dbReference type="EMBL" id="SFU21110.1"/>
    </source>
</evidence>
<evidence type="ECO:0000313" key="6">
    <source>
        <dbReference type="Proteomes" id="UP000182466"/>
    </source>
</evidence>
<dbReference type="InterPro" id="IPR018389">
    <property type="entry name" value="DctP_fam"/>
</dbReference>
<evidence type="ECO:0000256" key="1">
    <source>
        <dbReference type="ARBA" id="ARBA00004418"/>
    </source>
</evidence>
<evidence type="ECO:0000256" key="2">
    <source>
        <dbReference type="ARBA" id="ARBA00022729"/>
    </source>
</evidence>
<feature type="signal peptide" evidence="4">
    <location>
        <begin position="1"/>
        <end position="23"/>
    </location>
</feature>
<protein>
    <submittedName>
        <fullName evidence="5">TRAP-type C4-dicarboxylate transport system, substrate-binding protein</fullName>
    </submittedName>
</protein>
<dbReference type="NCBIfam" id="NF037995">
    <property type="entry name" value="TRAP_S1"/>
    <property type="match status" value="1"/>
</dbReference>
<dbReference type="GO" id="GO:0042597">
    <property type="term" value="C:periplasmic space"/>
    <property type="evidence" value="ECO:0007669"/>
    <property type="project" value="UniProtKB-SubCell"/>
</dbReference>
<dbReference type="EMBL" id="FPAW01000057">
    <property type="protein sequence ID" value="SFU21110.1"/>
    <property type="molecule type" value="Genomic_DNA"/>
</dbReference>
<dbReference type="Proteomes" id="UP000182466">
    <property type="component" value="Unassembled WGS sequence"/>
</dbReference>
<dbReference type="eggNOG" id="COG1638">
    <property type="taxonomic scope" value="Bacteria"/>
</dbReference>
<comment type="subcellular location">
    <subcellularLocation>
        <location evidence="1">Periplasm</location>
    </subcellularLocation>
</comment>